<reference evidence="5" key="1">
    <citation type="submission" date="2017-02" db="UniProtKB">
        <authorList>
            <consortium name="WormBaseParasite"/>
        </authorList>
    </citation>
    <scope>IDENTIFICATION</scope>
</reference>
<gene>
    <name evidence="3" type="ORF">ASIM_LOCUS12031</name>
</gene>
<feature type="region of interest" description="Disordered" evidence="1">
    <location>
        <begin position="165"/>
        <end position="197"/>
    </location>
</feature>
<evidence type="ECO:0000313" key="4">
    <source>
        <dbReference type="Proteomes" id="UP000267096"/>
    </source>
</evidence>
<keyword evidence="2" id="KW-0812">Transmembrane</keyword>
<dbReference type="AlphaFoldDB" id="A0A0M3JWB3"/>
<dbReference type="PANTHER" id="PTHR16502">
    <property type="entry name" value="KERATINOCYTE-ASSOCIATED TRANSMEMBRANE PROTEIN 2"/>
    <property type="match status" value="1"/>
</dbReference>
<evidence type="ECO:0000313" key="5">
    <source>
        <dbReference type="WBParaSite" id="ASIM_0001256501-mRNA-1"/>
    </source>
</evidence>
<keyword evidence="2" id="KW-0472">Membrane</keyword>
<reference evidence="3 4" key="2">
    <citation type="submission" date="2018-11" db="EMBL/GenBank/DDBJ databases">
        <authorList>
            <consortium name="Pathogen Informatics"/>
        </authorList>
    </citation>
    <scope>NUCLEOTIDE SEQUENCE [LARGE SCALE GENOMIC DNA]</scope>
</reference>
<evidence type="ECO:0000256" key="2">
    <source>
        <dbReference type="SAM" id="Phobius"/>
    </source>
</evidence>
<name>A0A0M3JWB3_ANISI</name>
<feature type="compositionally biased region" description="Polar residues" evidence="1">
    <location>
        <begin position="173"/>
        <end position="188"/>
    </location>
</feature>
<feature type="compositionally biased region" description="Polar residues" evidence="1">
    <location>
        <begin position="53"/>
        <end position="75"/>
    </location>
</feature>
<sequence length="197" mass="21693">MTVVIEKIEIGTNSANYLEGTGVIEKGNNGTTEASDQEGEKRMKSNGIGGQNGTHQTSSQRTDQQEPIASSSKSPNGIVRSENMSTKTVVNKVENSQQNSSVDESNNFSNKFIDEDFASVEDSHFIYYLITFAIILTLLYIGAHNKKKILGLLIEGRKSANASRRSSIRYKRLSQSENPSEKAASSSYRDTDPNIIY</sequence>
<organism evidence="5">
    <name type="scientific">Anisakis simplex</name>
    <name type="common">Herring worm</name>
    <dbReference type="NCBI Taxonomy" id="6269"/>
    <lineage>
        <taxon>Eukaryota</taxon>
        <taxon>Metazoa</taxon>
        <taxon>Ecdysozoa</taxon>
        <taxon>Nematoda</taxon>
        <taxon>Chromadorea</taxon>
        <taxon>Rhabditida</taxon>
        <taxon>Spirurina</taxon>
        <taxon>Ascaridomorpha</taxon>
        <taxon>Ascaridoidea</taxon>
        <taxon>Anisakidae</taxon>
        <taxon>Anisakis</taxon>
        <taxon>Anisakis simplex complex</taxon>
    </lineage>
</organism>
<dbReference type="Proteomes" id="UP000267096">
    <property type="component" value="Unassembled WGS sequence"/>
</dbReference>
<keyword evidence="2" id="KW-1133">Transmembrane helix</keyword>
<evidence type="ECO:0000256" key="1">
    <source>
        <dbReference type="SAM" id="MobiDB-lite"/>
    </source>
</evidence>
<dbReference type="InterPro" id="IPR037645">
    <property type="entry name" value="KCT2"/>
</dbReference>
<proteinExistence type="predicted"/>
<feature type="transmembrane region" description="Helical" evidence="2">
    <location>
        <begin position="125"/>
        <end position="143"/>
    </location>
</feature>
<dbReference type="OrthoDB" id="5856953at2759"/>
<evidence type="ECO:0000313" key="3">
    <source>
        <dbReference type="EMBL" id="VDK46385.1"/>
    </source>
</evidence>
<dbReference type="Pfam" id="PF17818">
    <property type="entry name" value="KCT2"/>
    <property type="match status" value="1"/>
</dbReference>
<accession>A0A0M3JWB3</accession>
<protein>
    <submittedName>
        <fullName evidence="5">Trans-Golgi network integral membrane protein 2</fullName>
    </submittedName>
</protein>
<dbReference type="WBParaSite" id="ASIM_0001256501-mRNA-1">
    <property type="protein sequence ID" value="ASIM_0001256501-mRNA-1"/>
    <property type="gene ID" value="ASIM_0001256501"/>
</dbReference>
<feature type="region of interest" description="Disordered" evidence="1">
    <location>
        <begin position="20"/>
        <end position="82"/>
    </location>
</feature>
<keyword evidence="4" id="KW-1185">Reference proteome</keyword>
<dbReference type="PANTHER" id="PTHR16502:SF0">
    <property type="entry name" value="KERATINOCYTE-ASSOCIATED TRANSMEMBRANE PROTEIN 2"/>
    <property type="match status" value="1"/>
</dbReference>
<dbReference type="EMBL" id="UYRR01031130">
    <property type="protein sequence ID" value="VDK46385.1"/>
    <property type="molecule type" value="Genomic_DNA"/>
</dbReference>